<feature type="compositionally biased region" description="Pro residues" evidence="1">
    <location>
        <begin position="89"/>
        <end position="113"/>
    </location>
</feature>
<feature type="compositionally biased region" description="Basic and acidic residues" evidence="1">
    <location>
        <begin position="8"/>
        <end position="81"/>
    </location>
</feature>
<feature type="region of interest" description="Disordered" evidence="1">
    <location>
        <begin position="1"/>
        <end position="172"/>
    </location>
</feature>
<dbReference type="SUPFAM" id="SSF49503">
    <property type="entry name" value="Cupredoxins"/>
    <property type="match status" value="1"/>
</dbReference>
<name>A0ABY3W673_9MICC</name>
<evidence type="ECO:0000313" key="3">
    <source>
        <dbReference type="EMBL" id="UNK45748.1"/>
    </source>
</evidence>
<proteinExistence type="predicted"/>
<gene>
    <name evidence="3" type="ORF">MNQ99_17825</name>
</gene>
<dbReference type="CDD" id="cd22249">
    <property type="entry name" value="UDM1_RNF168_RNF169-like"/>
    <property type="match status" value="1"/>
</dbReference>
<evidence type="ECO:0000256" key="1">
    <source>
        <dbReference type="SAM" id="MobiDB-lite"/>
    </source>
</evidence>
<sequence length="538" mass="60135">MSNVTVPLRRDPDDRKSTKQAKREAEKARKRKAEQARKRAEKERKRLEAERKRDAAARKREEDRKKREAEARKKKDDDERKRRGKPTTAPTPKPTPTSTPKPTATPKPTPKPTASPSTVPTAGPTHEPTKQPTEAPTSSPTAEPTAGPTPEPTQQPTQQPTPSPRPTNDDEIPRHRFRSQVDFSSDQLDLDRPVTEFRQTPHSSVYLEVFNRDLRFDDGAEFEMWSFDSPQSGRGFPGPLIRPLEGEIFHATVHPSMGPHTIHWHGLEPDPRNDGVGHTSFEIGGTYTYQWAPEPGRPGDPNFGAAGTYFYHCHVNTTLHAQMGMFGPVIVDPVVHPDYPVTPGARRAFVDGPEYDIDTESILIPYSLDPRWHELHHAAGLSGEDVGLNRFEPKHFYLMGGELIRRRSGDNRVWSLSALRANVAGGGKKPTLLRILNANYLPNHMHFTTADGEPVRMAELIAHDGRPFRDTSVPGAPSPTCRDAGYPLLTAVLAFGAAERYDVILHPPEPGEYRLRVEWEDWITGEILGVREVPITAA</sequence>
<feature type="compositionally biased region" description="Pro residues" evidence="1">
    <location>
        <begin position="147"/>
        <end position="165"/>
    </location>
</feature>
<dbReference type="RefSeq" id="WP_241913926.1">
    <property type="nucleotide sequence ID" value="NZ_CP093326.1"/>
</dbReference>
<dbReference type="InterPro" id="IPR011707">
    <property type="entry name" value="Cu-oxidase-like_N"/>
</dbReference>
<dbReference type="Gene3D" id="2.60.40.420">
    <property type="entry name" value="Cupredoxins - blue copper proteins"/>
    <property type="match status" value="2"/>
</dbReference>
<feature type="domain" description="Plastocyanin-like" evidence="2">
    <location>
        <begin position="235"/>
        <end position="333"/>
    </location>
</feature>
<dbReference type="Pfam" id="PF07732">
    <property type="entry name" value="Cu-oxidase_3"/>
    <property type="match status" value="1"/>
</dbReference>
<protein>
    <submittedName>
        <fullName evidence="3">Multicopper oxidase domain-containing protein</fullName>
    </submittedName>
</protein>
<evidence type="ECO:0000259" key="2">
    <source>
        <dbReference type="Pfam" id="PF07732"/>
    </source>
</evidence>
<dbReference type="InterPro" id="IPR008972">
    <property type="entry name" value="Cupredoxin"/>
</dbReference>
<reference evidence="3 4" key="1">
    <citation type="submission" date="2022-03" db="EMBL/GenBank/DDBJ databases">
        <title>Isotopic signatures of nitrous oxide derived from detoxification processes.</title>
        <authorList>
            <person name="Behrendt U."/>
            <person name="Buchen C."/>
            <person name="Well R."/>
            <person name="Ulrich A."/>
            <person name="Rohe L."/>
            <person name="Kolb S."/>
            <person name="Schloter M."/>
            <person name="Horn M.A."/>
            <person name="Augustin J."/>
        </authorList>
    </citation>
    <scope>NUCLEOTIDE SEQUENCE [LARGE SCALE GENOMIC DNA]</scope>
    <source>
        <strain evidence="3 4">S4-C24</strain>
    </source>
</reference>
<keyword evidence="4" id="KW-1185">Reference proteome</keyword>
<evidence type="ECO:0000313" key="4">
    <source>
        <dbReference type="Proteomes" id="UP000829069"/>
    </source>
</evidence>
<dbReference type="Proteomes" id="UP000829069">
    <property type="component" value="Chromosome"/>
</dbReference>
<organism evidence="3 4">
    <name type="scientific">Arthrobacter sulfonylureivorans</name>
    <dbReference type="NCBI Taxonomy" id="2486855"/>
    <lineage>
        <taxon>Bacteria</taxon>
        <taxon>Bacillati</taxon>
        <taxon>Actinomycetota</taxon>
        <taxon>Actinomycetes</taxon>
        <taxon>Micrococcales</taxon>
        <taxon>Micrococcaceae</taxon>
        <taxon>Arthrobacter</taxon>
    </lineage>
</organism>
<accession>A0ABY3W673</accession>
<dbReference type="EMBL" id="CP093326">
    <property type="protein sequence ID" value="UNK45748.1"/>
    <property type="molecule type" value="Genomic_DNA"/>
</dbReference>
<feature type="compositionally biased region" description="Low complexity" evidence="1">
    <location>
        <begin position="114"/>
        <end position="146"/>
    </location>
</feature>